<gene>
    <name evidence="9" type="ORF">CHH57_18515</name>
</gene>
<feature type="domain" description="PTS EIIB type-2" evidence="7">
    <location>
        <begin position="396"/>
        <end position="485"/>
    </location>
</feature>
<dbReference type="SUPFAM" id="SSF52794">
    <property type="entry name" value="PTS system IIB component-like"/>
    <property type="match status" value="1"/>
</dbReference>
<evidence type="ECO:0000256" key="4">
    <source>
        <dbReference type="ARBA" id="ARBA00023159"/>
    </source>
</evidence>
<evidence type="ECO:0000256" key="5">
    <source>
        <dbReference type="ARBA" id="ARBA00023163"/>
    </source>
</evidence>
<proteinExistence type="predicted"/>
<dbReference type="CDD" id="cd05568">
    <property type="entry name" value="PTS_IIB_bgl_like"/>
    <property type="match status" value="1"/>
</dbReference>
<dbReference type="InterPro" id="IPR050661">
    <property type="entry name" value="BglG_antiterminators"/>
</dbReference>
<dbReference type="PROSITE" id="PS51094">
    <property type="entry name" value="PTS_EIIA_TYPE_2"/>
    <property type="match status" value="1"/>
</dbReference>
<evidence type="ECO:0000313" key="9">
    <source>
        <dbReference type="EMBL" id="PAD81705.1"/>
    </source>
</evidence>
<dbReference type="Pfam" id="PF00359">
    <property type="entry name" value="PTS_EIIA_2"/>
    <property type="match status" value="1"/>
</dbReference>
<sequence>MINMNLIEKDMKLLEEFLREEQYIPIKNLMFAFGVSEKTIRNSIGSINVFLEKFNSKIVAKRGEGYYLRTSNREEILKSITRVSDTPFFSSSDLLENVFKRLIEEVKYVKLEELCDEYYVSRSKMSSIISKLKKEIQTYGLVLKSKPHYGFKISGTELGKRLAIANMLRPKIYLDGTPKLFFIEDFIVKEWKIRDINCSDIVLQNIIYHIKIMIRRVLAGHPIDIPTENMTEGSLEHEVSQSIIEKVENVFTMKMSDAEIVYVYSHISGQIFQNDSQAGMHISDARINMIIDSFLEKIESMYDISLWKDQKLRSGLLIHLRPLIGRIMKDIHLRNPILHDIKKQFAFAFNLAVLLAEKVNSIFKCQLNDDDIAYLTMHIGLALERDFKKFDDKNFNRIAIICTTGQGTAQLLKFKIEQTFPKAHMIKNFSLYHQEDVIAFNPDIIFSTVPVDINNIPIEVISPFFTEEEKRKLLEEKSKVKTEYILDKYFSKDLFQSNLDCNDQKEAITKMCDLIGKTGITPPNFEELCLIRESLASTAFGNQIALVHPIELCSEVTKIGIGILKKPIDWSGLPVKIIFTIAQAKSSEVRDLLLFIQELVHNKELMIQLCEVNSFDEWKETIISYSENL</sequence>
<dbReference type="PROSITE" id="PS51372">
    <property type="entry name" value="PRD_2"/>
    <property type="match status" value="2"/>
</dbReference>
<keyword evidence="1" id="KW-0808">Transferase</keyword>
<evidence type="ECO:0000259" key="6">
    <source>
        <dbReference type="PROSITE" id="PS51094"/>
    </source>
</evidence>
<keyword evidence="5" id="KW-0804">Transcription</keyword>
<dbReference type="Gene3D" id="3.40.930.10">
    <property type="entry name" value="Mannitol-specific EII, Chain A"/>
    <property type="match status" value="1"/>
</dbReference>
<dbReference type="InterPro" id="IPR013011">
    <property type="entry name" value="PTS_EIIB_2"/>
</dbReference>
<evidence type="ECO:0000256" key="1">
    <source>
        <dbReference type="ARBA" id="ARBA00022679"/>
    </source>
</evidence>
<dbReference type="Pfam" id="PF00874">
    <property type="entry name" value="PRD"/>
    <property type="match status" value="2"/>
</dbReference>
<protein>
    <submittedName>
        <fullName evidence="9">Uncharacterized protein</fullName>
    </submittedName>
</protein>
<dbReference type="InterPro" id="IPR036095">
    <property type="entry name" value="PTS_EIIB-like_sf"/>
</dbReference>
<dbReference type="Gene3D" id="1.10.1790.10">
    <property type="entry name" value="PRD domain"/>
    <property type="match status" value="2"/>
</dbReference>
<dbReference type="InterPro" id="IPR036388">
    <property type="entry name" value="WH-like_DNA-bd_sf"/>
</dbReference>
<dbReference type="GO" id="GO:0008982">
    <property type="term" value="F:protein-N(PI)-phosphohistidine-sugar phosphotransferase activity"/>
    <property type="evidence" value="ECO:0007669"/>
    <property type="project" value="InterPro"/>
</dbReference>
<reference evidence="9 10" key="1">
    <citation type="submission" date="2017-07" db="EMBL/GenBank/DDBJ databases">
        <title>Isolation and whole genome analysis of endospore-forming bacteria from heroin.</title>
        <authorList>
            <person name="Kalinowski J."/>
            <person name="Ahrens B."/>
            <person name="Al-Dilaimi A."/>
            <person name="Winkler A."/>
            <person name="Wibberg D."/>
            <person name="Schleenbecker U."/>
            <person name="Ruckert C."/>
            <person name="Wolfel R."/>
            <person name="Grass G."/>
        </authorList>
    </citation>
    <scope>NUCLEOTIDE SEQUENCE [LARGE SCALE GENOMIC DNA]</scope>
    <source>
        <strain evidence="9 10">7521-2</strain>
    </source>
</reference>
<dbReference type="Gene3D" id="1.10.10.10">
    <property type="entry name" value="Winged helix-like DNA-binding domain superfamily/Winged helix DNA-binding domain"/>
    <property type="match status" value="1"/>
</dbReference>
<feature type="domain" description="PRD" evidence="8">
    <location>
        <begin position="282"/>
        <end position="389"/>
    </location>
</feature>
<dbReference type="AlphaFoldDB" id="A0AA91TPD1"/>
<keyword evidence="4" id="KW-0010">Activator</keyword>
<dbReference type="InterPro" id="IPR036634">
    <property type="entry name" value="PRD_sf"/>
</dbReference>
<dbReference type="SUPFAM" id="SSF63520">
    <property type="entry name" value="PTS-regulatory domain, PRD"/>
    <property type="match status" value="2"/>
</dbReference>
<feature type="domain" description="PTS EIIA type-2" evidence="6">
    <location>
        <begin position="488"/>
        <end position="629"/>
    </location>
</feature>
<dbReference type="Gene3D" id="3.40.50.2300">
    <property type="match status" value="1"/>
</dbReference>
<dbReference type="PROSITE" id="PS51099">
    <property type="entry name" value="PTS_EIIB_TYPE_2"/>
    <property type="match status" value="1"/>
</dbReference>
<dbReference type="InterPro" id="IPR016152">
    <property type="entry name" value="PTrfase/Anion_transptr"/>
</dbReference>
<evidence type="ECO:0000259" key="8">
    <source>
        <dbReference type="PROSITE" id="PS51372"/>
    </source>
</evidence>
<comment type="caution">
    <text evidence="9">The sequence shown here is derived from an EMBL/GenBank/DDBJ whole genome shotgun (WGS) entry which is preliminary data.</text>
</comment>
<evidence type="ECO:0000256" key="3">
    <source>
        <dbReference type="ARBA" id="ARBA00023015"/>
    </source>
</evidence>
<dbReference type="SUPFAM" id="SSF55804">
    <property type="entry name" value="Phoshotransferase/anion transport protein"/>
    <property type="match status" value="1"/>
</dbReference>
<dbReference type="Pfam" id="PF05043">
    <property type="entry name" value="Mga"/>
    <property type="match status" value="1"/>
</dbReference>
<dbReference type="InterPro" id="IPR011608">
    <property type="entry name" value="PRD"/>
</dbReference>
<accession>A0AA91TPD1</accession>
<dbReference type="EMBL" id="NPBQ01000113">
    <property type="protein sequence ID" value="PAD81705.1"/>
    <property type="molecule type" value="Genomic_DNA"/>
</dbReference>
<keyword evidence="2" id="KW-0677">Repeat</keyword>
<dbReference type="PANTHER" id="PTHR30185">
    <property type="entry name" value="CRYPTIC BETA-GLUCOSIDE BGL OPERON ANTITERMINATOR"/>
    <property type="match status" value="1"/>
</dbReference>
<evidence type="ECO:0000259" key="7">
    <source>
        <dbReference type="PROSITE" id="PS51099"/>
    </source>
</evidence>
<evidence type="ECO:0000256" key="2">
    <source>
        <dbReference type="ARBA" id="ARBA00022737"/>
    </source>
</evidence>
<feature type="domain" description="PRD" evidence="8">
    <location>
        <begin position="174"/>
        <end position="277"/>
    </location>
</feature>
<organism evidence="9 10">
    <name type="scientific">Niallia circulans</name>
    <name type="common">Bacillus circulans</name>
    <dbReference type="NCBI Taxonomy" id="1397"/>
    <lineage>
        <taxon>Bacteria</taxon>
        <taxon>Bacillati</taxon>
        <taxon>Bacillota</taxon>
        <taxon>Bacilli</taxon>
        <taxon>Bacillales</taxon>
        <taxon>Bacillaceae</taxon>
        <taxon>Niallia</taxon>
    </lineage>
</organism>
<dbReference type="InterPro" id="IPR002178">
    <property type="entry name" value="PTS_EIIA_type-2_dom"/>
</dbReference>
<keyword evidence="3" id="KW-0805">Transcription regulation</keyword>
<name>A0AA91TPD1_NIACI</name>
<dbReference type="Proteomes" id="UP000216961">
    <property type="component" value="Unassembled WGS sequence"/>
</dbReference>
<dbReference type="GO" id="GO:0009401">
    <property type="term" value="P:phosphoenolpyruvate-dependent sugar phosphotransferase system"/>
    <property type="evidence" value="ECO:0007669"/>
    <property type="project" value="InterPro"/>
</dbReference>
<dbReference type="InterPro" id="IPR007737">
    <property type="entry name" value="Mga_HTH"/>
</dbReference>
<dbReference type="GO" id="GO:0006355">
    <property type="term" value="P:regulation of DNA-templated transcription"/>
    <property type="evidence" value="ECO:0007669"/>
    <property type="project" value="InterPro"/>
</dbReference>
<evidence type="ECO:0000313" key="10">
    <source>
        <dbReference type="Proteomes" id="UP000216961"/>
    </source>
</evidence>
<dbReference type="PANTHER" id="PTHR30185:SF13">
    <property type="entry name" value="LICABCH OPERON REGULATOR-RELATED"/>
    <property type="match status" value="1"/>
</dbReference>